<dbReference type="OrthoDB" id="376036at2157"/>
<dbReference type="KEGG" id="nvn:NVIE_005710"/>
<dbReference type="Proteomes" id="UP000027093">
    <property type="component" value="Chromosome"/>
</dbReference>
<dbReference type="STRING" id="926571.NVIE_005710"/>
<feature type="transmembrane region" description="Helical" evidence="1">
    <location>
        <begin position="6"/>
        <end position="27"/>
    </location>
</feature>
<keyword evidence="1" id="KW-0472">Membrane</keyword>
<dbReference type="EMBL" id="CP007536">
    <property type="protein sequence ID" value="AIC14771.1"/>
    <property type="molecule type" value="Genomic_DNA"/>
</dbReference>
<proteinExistence type="predicted"/>
<keyword evidence="1" id="KW-0812">Transmembrane</keyword>
<organism evidence="2 3">
    <name type="scientific">Nitrososphaera viennensis EN76</name>
    <dbReference type="NCBI Taxonomy" id="926571"/>
    <lineage>
        <taxon>Archaea</taxon>
        <taxon>Nitrososphaerota</taxon>
        <taxon>Nitrososphaeria</taxon>
        <taxon>Nitrososphaerales</taxon>
        <taxon>Nitrososphaeraceae</taxon>
        <taxon>Nitrososphaera</taxon>
    </lineage>
</organism>
<evidence type="ECO:0000313" key="2">
    <source>
        <dbReference type="EMBL" id="AIC14771.1"/>
    </source>
</evidence>
<dbReference type="RefSeq" id="WP_158435055.1">
    <property type="nucleotide sequence ID" value="NZ_CP007536.1"/>
</dbReference>
<dbReference type="AlphaFoldDB" id="A0A060HMH2"/>
<accession>A0A060HMH2</accession>
<gene>
    <name evidence="2" type="ORF">NVIE_005710</name>
</gene>
<keyword evidence="1" id="KW-1133">Transmembrane helix</keyword>
<name>A0A060HMH2_9ARCH</name>
<keyword evidence="3" id="KW-1185">Reference proteome</keyword>
<dbReference type="GeneID" id="74945834"/>
<evidence type="ECO:0000313" key="3">
    <source>
        <dbReference type="Proteomes" id="UP000027093"/>
    </source>
</evidence>
<dbReference type="HOGENOM" id="CLU_3057257_0_0_2"/>
<sequence length="53" mass="5677">MVEKMTAVWLIILTIVVCAAVPGVLIYTTSLPPKMLTGLPLVESTNHVLALSQ</sequence>
<protein>
    <submittedName>
        <fullName evidence="2">Uncharacterized protein</fullName>
    </submittedName>
</protein>
<evidence type="ECO:0000256" key="1">
    <source>
        <dbReference type="SAM" id="Phobius"/>
    </source>
</evidence>
<reference evidence="2 3" key="1">
    <citation type="journal article" date="2014" name="Int. J. Syst. Evol. Microbiol.">
        <title>Nitrososphaera viennensis gen. nov., sp. nov., an aerobic and mesophilic, ammonia-oxidizing archaeon from soil and a member of the archaeal phylum Thaumarchaeota.</title>
        <authorList>
            <person name="Stieglmeier M."/>
            <person name="Klingl A."/>
            <person name="Alves R.J."/>
            <person name="Rittmann S.K."/>
            <person name="Melcher M."/>
            <person name="Leisch N."/>
            <person name="Schleper C."/>
        </authorList>
    </citation>
    <scope>NUCLEOTIDE SEQUENCE [LARGE SCALE GENOMIC DNA]</scope>
    <source>
        <strain evidence="2">EN76</strain>
    </source>
</reference>